<sequence length="447" mass="48392">MLQRIRVAALAMALGAGVLALTPTSATAAKAPSISAVTISPSPPIVVFDSAVTATFSFTTKDAGKAELQLKPPGLSVGTPIELKPAPFGQWTKWTGTKSFDGKVTGKWSFLAIAHGDGDQSTSGTFEVVKALDTKIVDFDASPDLVDRGDLIKVSGRLLADGKGYGGQSVAITFRERGADSYREITKVTTGGNGWFRAAVRARATGWWRAEFAATATARASVSDADRVDVRRGNLGSSIVGFDARPEPVDKGDKLSFTGALRVEGRDGVAGQRVAVFFKADGSHRWQYVTSDVTGRHGRFWASATAETSGWWRAEYAGTRGVNGSVSDADWVKVNQPAPAPSKADTRLIKFNAYPEPVKRGKYLKFKGKLQVDDEGTWEGYSGRVALYFKPLGSKKWQYVKTTWSSDSGRLYTKVKGWNSGHWRFVFGGDEDTYGSTSRKDYVRVKR</sequence>
<reference evidence="2 3" key="1">
    <citation type="submission" date="2024-10" db="EMBL/GenBank/DDBJ databases">
        <authorList>
            <person name="Topkara A.R."/>
            <person name="Saygin H."/>
        </authorList>
    </citation>
    <scope>NUCLEOTIDE SEQUENCE [LARGE SCALE GENOMIC DNA]</scope>
    <source>
        <strain evidence="2 3">M3C6</strain>
    </source>
</reference>
<keyword evidence="3" id="KW-1185">Reference proteome</keyword>
<evidence type="ECO:0000313" key="3">
    <source>
        <dbReference type="Proteomes" id="UP001603978"/>
    </source>
</evidence>
<feature type="signal peptide" evidence="1">
    <location>
        <begin position="1"/>
        <end position="28"/>
    </location>
</feature>
<feature type="chain" id="PRO_5047463707" description="Htaa protein" evidence="1">
    <location>
        <begin position="29"/>
        <end position="447"/>
    </location>
</feature>
<evidence type="ECO:0000256" key="1">
    <source>
        <dbReference type="SAM" id="SignalP"/>
    </source>
</evidence>
<accession>A0ABW7AH62</accession>
<protein>
    <recommendedName>
        <fullName evidence="4">Htaa protein</fullName>
    </recommendedName>
</protein>
<organism evidence="2 3">
    <name type="scientific">Nonomuraea marmarensis</name>
    <dbReference type="NCBI Taxonomy" id="3351344"/>
    <lineage>
        <taxon>Bacteria</taxon>
        <taxon>Bacillati</taxon>
        <taxon>Actinomycetota</taxon>
        <taxon>Actinomycetes</taxon>
        <taxon>Streptosporangiales</taxon>
        <taxon>Streptosporangiaceae</taxon>
        <taxon>Nonomuraea</taxon>
    </lineage>
</organism>
<gene>
    <name evidence="2" type="ORF">ACFLIM_26270</name>
</gene>
<comment type="caution">
    <text evidence="2">The sequence shown here is derived from an EMBL/GenBank/DDBJ whole genome shotgun (WGS) entry which is preliminary data.</text>
</comment>
<dbReference type="RefSeq" id="WP_393169792.1">
    <property type="nucleotide sequence ID" value="NZ_JBICRM010000017.1"/>
</dbReference>
<dbReference type="Proteomes" id="UP001603978">
    <property type="component" value="Unassembled WGS sequence"/>
</dbReference>
<keyword evidence="1" id="KW-0732">Signal</keyword>
<evidence type="ECO:0008006" key="4">
    <source>
        <dbReference type="Google" id="ProtNLM"/>
    </source>
</evidence>
<proteinExistence type="predicted"/>
<dbReference type="EMBL" id="JBICRM010000017">
    <property type="protein sequence ID" value="MFG1706699.1"/>
    <property type="molecule type" value="Genomic_DNA"/>
</dbReference>
<name>A0ABW7AH62_9ACTN</name>
<evidence type="ECO:0000313" key="2">
    <source>
        <dbReference type="EMBL" id="MFG1706699.1"/>
    </source>
</evidence>